<reference evidence="1" key="1">
    <citation type="submission" date="2021-02" db="EMBL/GenBank/DDBJ databases">
        <authorList>
            <person name="Nowell W R."/>
        </authorList>
    </citation>
    <scope>NUCLEOTIDE SEQUENCE</scope>
</reference>
<dbReference type="GO" id="GO:0051726">
    <property type="term" value="P:regulation of cell cycle"/>
    <property type="evidence" value="ECO:0007669"/>
    <property type="project" value="TreeGrafter"/>
</dbReference>
<sequence length="319" mass="36816">MDQREDKKDIGRFFNVNQFTKTEEKESDAETIQELTSDHTTKTAIYESSVIRNTVQRVYCIINSGKHFLWSLIIIRDCYFKPVLEDEKQEYSQVMIGIVQQIVEEVGIEIARKVLEKTYIKWNHILPSKKSMIEAGWFYCGKKDLVICIYCGMTHSNWKPENDPLKIHQSLSPNCLYTTFKAKEFGTQSNIPILNSNATSSAPKAHGNVSRMYYYSEYAEVSKRQKSFKKWPNEPILDVEQIAKAGFYFTGTGKTIQCFCCGGFLLDFESTDDPIAKHIENFPYCEYMKHLSNDHSNSGTHQTKRMKLGIQRKITVPSS</sequence>
<dbReference type="Pfam" id="PF00653">
    <property type="entry name" value="BIR"/>
    <property type="match status" value="2"/>
</dbReference>
<protein>
    <submittedName>
        <fullName evidence="1">Uncharacterized protein</fullName>
    </submittedName>
</protein>
<dbReference type="PROSITE" id="PS50143">
    <property type="entry name" value="BIR_REPEAT_2"/>
    <property type="match status" value="2"/>
</dbReference>
<gene>
    <name evidence="1" type="ORF">OVA965_LOCUS15750</name>
    <name evidence="2" type="ORF">TMI583_LOCUS15759</name>
</gene>
<dbReference type="Gene3D" id="1.10.1170.10">
    <property type="entry name" value="Inhibitor Of Apoptosis Protein (2mihbC-IAP-1), Chain A"/>
    <property type="match status" value="2"/>
</dbReference>
<dbReference type="InterPro" id="IPR001370">
    <property type="entry name" value="BIR_rpt"/>
</dbReference>
<dbReference type="EMBL" id="CAJOBA010007167">
    <property type="protein sequence ID" value="CAF3794523.1"/>
    <property type="molecule type" value="Genomic_DNA"/>
</dbReference>
<evidence type="ECO:0000313" key="2">
    <source>
        <dbReference type="EMBL" id="CAF3794523.1"/>
    </source>
</evidence>
<dbReference type="SUPFAM" id="SSF57924">
    <property type="entry name" value="Inhibitor of apoptosis (IAP) repeat"/>
    <property type="match status" value="2"/>
</dbReference>
<organism evidence="1 3">
    <name type="scientific">Didymodactylos carnosus</name>
    <dbReference type="NCBI Taxonomy" id="1234261"/>
    <lineage>
        <taxon>Eukaryota</taxon>
        <taxon>Metazoa</taxon>
        <taxon>Spiralia</taxon>
        <taxon>Gnathifera</taxon>
        <taxon>Rotifera</taxon>
        <taxon>Eurotatoria</taxon>
        <taxon>Bdelloidea</taxon>
        <taxon>Philodinida</taxon>
        <taxon>Philodinidae</taxon>
        <taxon>Didymodactylos</taxon>
    </lineage>
</organism>
<dbReference type="InterPro" id="IPR050784">
    <property type="entry name" value="IAP"/>
</dbReference>
<dbReference type="PANTHER" id="PTHR10044:SF139">
    <property type="entry name" value="DEATH-ASSOCIATED INHIBITOR OF APOPTOSIS 2"/>
    <property type="match status" value="1"/>
</dbReference>
<evidence type="ECO:0000313" key="3">
    <source>
        <dbReference type="Proteomes" id="UP000677228"/>
    </source>
</evidence>
<dbReference type="GO" id="GO:0005737">
    <property type="term" value="C:cytoplasm"/>
    <property type="evidence" value="ECO:0007669"/>
    <property type="project" value="TreeGrafter"/>
</dbReference>
<proteinExistence type="predicted"/>
<dbReference type="AlphaFoldDB" id="A0A8S2DXG8"/>
<dbReference type="GO" id="GO:0005634">
    <property type="term" value="C:nucleus"/>
    <property type="evidence" value="ECO:0007669"/>
    <property type="project" value="TreeGrafter"/>
</dbReference>
<dbReference type="Proteomes" id="UP000677228">
    <property type="component" value="Unassembled WGS sequence"/>
</dbReference>
<dbReference type="Proteomes" id="UP000682733">
    <property type="component" value="Unassembled WGS sequence"/>
</dbReference>
<name>A0A8S2DXG8_9BILA</name>
<dbReference type="SMART" id="SM00238">
    <property type="entry name" value="BIR"/>
    <property type="match status" value="2"/>
</dbReference>
<accession>A0A8S2DXG8</accession>
<dbReference type="PANTHER" id="PTHR10044">
    <property type="entry name" value="INHIBITOR OF APOPTOSIS"/>
    <property type="match status" value="1"/>
</dbReference>
<dbReference type="CDD" id="cd00022">
    <property type="entry name" value="BIR"/>
    <property type="match status" value="2"/>
</dbReference>
<dbReference type="EMBL" id="CAJNOK010007156">
    <property type="protein sequence ID" value="CAF1026043.1"/>
    <property type="molecule type" value="Genomic_DNA"/>
</dbReference>
<evidence type="ECO:0000313" key="1">
    <source>
        <dbReference type="EMBL" id="CAF1026043.1"/>
    </source>
</evidence>
<comment type="caution">
    <text evidence="1">The sequence shown here is derived from an EMBL/GenBank/DDBJ whole genome shotgun (WGS) entry which is preliminary data.</text>
</comment>